<feature type="compositionally biased region" description="Low complexity" evidence="1">
    <location>
        <begin position="35"/>
        <end position="58"/>
    </location>
</feature>
<proteinExistence type="predicted"/>
<dbReference type="Proteomes" id="UP001066276">
    <property type="component" value="Chromosome 1_1"/>
</dbReference>
<comment type="caution">
    <text evidence="2">The sequence shown here is derived from an EMBL/GenBank/DDBJ whole genome shotgun (WGS) entry which is preliminary data.</text>
</comment>
<keyword evidence="3" id="KW-1185">Reference proteome</keyword>
<dbReference type="EMBL" id="JANPWB010000001">
    <property type="protein sequence ID" value="KAJ1216290.1"/>
    <property type="molecule type" value="Genomic_DNA"/>
</dbReference>
<name>A0AAV7WQQ4_PLEWA</name>
<protein>
    <submittedName>
        <fullName evidence="2">Uncharacterized protein</fullName>
    </submittedName>
</protein>
<gene>
    <name evidence="2" type="ORF">NDU88_003894</name>
</gene>
<reference evidence="2" key="1">
    <citation type="journal article" date="2022" name="bioRxiv">
        <title>Sequencing and chromosome-scale assembly of the giantPleurodeles waltlgenome.</title>
        <authorList>
            <person name="Brown T."/>
            <person name="Elewa A."/>
            <person name="Iarovenko S."/>
            <person name="Subramanian E."/>
            <person name="Araus A.J."/>
            <person name="Petzold A."/>
            <person name="Susuki M."/>
            <person name="Suzuki K.-i.T."/>
            <person name="Hayashi T."/>
            <person name="Toyoda A."/>
            <person name="Oliveira C."/>
            <person name="Osipova E."/>
            <person name="Leigh N.D."/>
            <person name="Simon A."/>
            <person name="Yun M.H."/>
        </authorList>
    </citation>
    <scope>NUCLEOTIDE SEQUENCE</scope>
    <source>
        <strain evidence="2">20211129_DDA</strain>
        <tissue evidence="2">Liver</tissue>
    </source>
</reference>
<evidence type="ECO:0000256" key="1">
    <source>
        <dbReference type="SAM" id="MobiDB-lite"/>
    </source>
</evidence>
<feature type="compositionally biased region" description="Polar residues" evidence="1">
    <location>
        <begin position="1"/>
        <end position="12"/>
    </location>
</feature>
<feature type="region of interest" description="Disordered" evidence="1">
    <location>
        <begin position="1"/>
        <end position="74"/>
    </location>
</feature>
<dbReference type="AlphaFoldDB" id="A0AAV7WQQ4"/>
<accession>A0AAV7WQQ4</accession>
<organism evidence="2 3">
    <name type="scientific">Pleurodeles waltl</name>
    <name type="common">Iberian ribbed newt</name>
    <dbReference type="NCBI Taxonomy" id="8319"/>
    <lineage>
        <taxon>Eukaryota</taxon>
        <taxon>Metazoa</taxon>
        <taxon>Chordata</taxon>
        <taxon>Craniata</taxon>
        <taxon>Vertebrata</taxon>
        <taxon>Euteleostomi</taxon>
        <taxon>Amphibia</taxon>
        <taxon>Batrachia</taxon>
        <taxon>Caudata</taxon>
        <taxon>Salamandroidea</taxon>
        <taxon>Salamandridae</taxon>
        <taxon>Pleurodelinae</taxon>
        <taxon>Pleurodeles</taxon>
    </lineage>
</organism>
<evidence type="ECO:0000313" key="2">
    <source>
        <dbReference type="EMBL" id="KAJ1216290.1"/>
    </source>
</evidence>
<sequence length="131" mass="14250">MVFSAIKSQQHRAVSPERAQHPTSNKQGRDCPSEARAAASRAKRYTAPPATHLAAHHPSNNHSMHCPENPATAPKLPVIMTRGMHGRTARTPMAAVNKRVGWKADPNQPDLPAIILDPRNCMFPVKSLVVG</sequence>
<evidence type="ECO:0000313" key="3">
    <source>
        <dbReference type="Proteomes" id="UP001066276"/>
    </source>
</evidence>